<proteinExistence type="predicted"/>
<keyword evidence="7" id="KW-1185">Reference proteome</keyword>
<feature type="active site" description="Nucleophile" evidence="4">
    <location>
        <position position="47"/>
    </location>
</feature>
<dbReference type="AlphaFoldDB" id="A0A098C013"/>
<keyword evidence="2 4" id="KW-0442">Lipid degradation</keyword>
<dbReference type="STRING" id="1562970.ING2E5B_1005"/>
<feature type="short sequence motif" description="GXGXXG" evidence="4">
    <location>
        <begin position="18"/>
        <end position="23"/>
    </location>
</feature>
<reference evidence="6 7" key="1">
    <citation type="submission" date="2014-08" db="EMBL/GenBank/DDBJ databases">
        <authorList>
            <person name="Wibberg D."/>
        </authorList>
    </citation>
    <scope>NUCLEOTIDE SEQUENCE [LARGE SCALE GENOMIC DNA]</scope>
    <source>
        <strain evidence="7">ING2-E5B</strain>
    </source>
</reference>
<dbReference type="PANTHER" id="PTHR14226">
    <property type="entry name" value="NEUROPATHY TARGET ESTERASE/SWISS CHEESE D.MELANOGASTER"/>
    <property type="match status" value="1"/>
</dbReference>
<dbReference type="PANTHER" id="PTHR14226:SF29">
    <property type="entry name" value="NEUROPATHY TARGET ESTERASE SWS"/>
    <property type="match status" value="1"/>
</dbReference>
<feature type="short sequence motif" description="GXSXG" evidence="4">
    <location>
        <begin position="45"/>
        <end position="49"/>
    </location>
</feature>
<feature type="short sequence motif" description="DGA/G" evidence="4">
    <location>
        <begin position="160"/>
        <end position="162"/>
    </location>
</feature>
<dbReference type="SUPFAM" id="SSF52151">
    <property type="entry name" value="FabD/lysophospholipase-like"/>
    <property type="match status" value="1"/>
</dbReference>
<dbReference type="PATRIC" id="fig|1562970.3.peg.992"/>
<evidence type="ECO:0000313" key="6">
    <source>
        <dbReference type="EMBL" id="CEA15758.1"/>
    </source>
</evidence>
<feature type="active site" description="Proton acceptor" evidence="4">
    <location>
        <position position="160"/>
    </location>
</feature>
<keyword evidence="1 4" id="KW-0378">Hydrolase</keyword>
<evidence type="ECO:0000259" key="5">
    <source>
        <dbReference type="PROSITE" id="PS51635"/>
    </source>
</evidence>
<evidence type="ECO:0000256" key="4">
    <source>
        <dbReference type="PROSITE-ProRule" id="PRU01161"/>
    </source>
</evidence>
<dbReference type="PROSITE" id="PS51635">
    <property type="entry name" value="PNPLA"/>
    <property type="match status" value="1"/>
</dbReference>
<sequence length="289" mass="32504">MALFGKSYDHYLGYALSGGGAKGFAHLGALKVLDKCGLKPDVIAGTSAGSLAGVFYADGYHPEEIEELFRKREFKEFIELSIPKAGLLKSTGLHSFLKKNLRAKSFEELKIPFYAIATDWNRACTVAFSNGDDLVDAVVASCSVPVIFNPQYIHGKPYVDGGLLKNFPVSVIRKKCKYVIGLNVSLMIPPPEKNNIRTVMERTFNLMANSNTIFDKTYCDILIEVKGIEKYHMFDLNNTDTISKIGFHHAAIKMSEMESWVIVEKCHKHYERIKQIQAKIDSIRKKIHY</sequence>
<dbReference type="EMBL" id="LN515532">
    <property type="protein sequence ID" value="CEA15758.1"/>
    <property type="molecule type" value="Genomic_DNA"/>
</dbReference>
<dbReference type="KEGG" id="pbt:ING2E5B_1005"/>
<evidence type="ECO:0000256" key="2">
    <source>
        <dbReference type="ARBA" id="ARBA00022963"/>
    </source>
</evidence>
<gene>
    <name evidence="6" type="ORF">ING2E5B_1005</name>
</gene>
<dbReference type="Proteomes" id="UP000032417">
    <property type="component" value="Chromosome 1"/>
</dbReference>
<dbReference type="GO" id="GO:0016042">
    <property type="term" value="P:lipid catabolic process"/>
    <property type="evidence" value="ECO:0007669"/>
    <property type="project" value="UniProtKB-UniRule"/>
</dbReference>
<evidence type="ECO:0000256" key="3">
    <source>
        <dbReference type="ARBA" id="ARBA00023098"/>
    </source>
</evidence>
<organism evidence="6 7">
    <name type="scientific">Fermentimonas caenicola</name>
    <dbReference type="NCBI Taxonomy" id="1562970"/>
    <lineage>
        <taxon>Bacteria</taxon>
        <taxon>Pseudomonadati</taxon>
        <taxon>Bacteroidota</taxon>
        <taxon>Bacteroidia</taxon>
        <taxon>Bacteroidales</taxon>
        <taxon>Dysgonomonadaceae</taxon>
        <taxon>Fermentimonas</taxon>
    </lineage>
</organism>
<dbReference type="Gene3D" id="3.40.1090.10">
    <property type="entry name" value="Cytosolic phospholipase A2 catalytic domain"/>
    <property type="match status" value="1"/>
</dbReference>
<dbReference type="HOGENOM" id="CLU_047251_0_1_10"/>
<dbReference type="InterPro" id="IPR002641">
    <property type="entry name" value="PNPLA_dom"/>
</dbReference>
<protein>
    <recommendedName>
        <fullName evidence="5">PNPLA domain-containing protein</fullName>
    </recommendedName>
</protein>
<dbReference type="OrthoDB" id="9770965at2"/>
<feature type="domain" description="PNPLA" evidence="5">
    <location>
        <begin position="14"/>
        <end position="173"/>
    </location>
</feature>
<evidence type="ECO:0000256" key="1">
    <source>
        <dbReference type="ARBA" id="ARBA00022801"/>
    </source>
</evidence>
<dbReference type="Pfam" id="PF01734">
    <property type="entry name" value="Patatin"/>
    <property type="match status" value="1"/>
</dbReference>
<dbReference type="InterPro" id="IPR016035">
    <property type="entry name" value="Acyl_Trfase/lysoPLipase"/>
</dbReference>
<accession>A0A098C013</accession>
<evidence type="ECO:0000313" key="7">
    <source>
        <dbReference type="Proteomes" id="UP000032417"/>
    </source>
</evidence>
<dbReference type="InterPro" id="IPR050301">
    <property type="entry name" value="NTE"/>
</dbReference>
<keyword evidence="3 4" id="KW-0443">Lipid metabolism</keyword>
<dbReference type="CDD" id="cd07205">
    <property type="entry name" value="Pat_PNPLA6_PNPLA7_NTE1_like"/>
    <property type="match status" value="1"/>
</dbReference>
<name>A0A098C013_9BACT</name>
<dbReference type="GO" id="GO:0016787">
    <property type="term" value="F:hydrolase activity"/>
    <property type="evidence" value="ECO:0007669"/>
    <property type="project" value="UniProtKB-UniRule"/>
</dbReference>